<dbReference type="OrthoDB" id="73788at2759"/>
<feature type="compositionally biased region" description="Polar residues" evidence="1">
    <location>
        <begin position="384"/>
        <end position="394"/>
    </location>
</feature>
<accession>A0A6A6TDP1</accession>
<dbReference type="EMBL" id="MU004320">
    <property type="protein sequence ID" value="KAF2657950.1"/>
    <property type="molecule type" value="Genomic_DNA"/>
</dbReference>
<sequence length="835" mass="92930">MPASTRRSNQDANFKVYYSKKIPKQKYFPHRKKTVREKTNARQDAPEKRQMEFLPDKMRRRSTIADSDEDEESDKENQGGAARQSGTQSPRGATRKTKKRSSDVLELEKQDEEPIRPMPKRRRKSSGTAKKRTALVNLESASRNRRDASSDAGSDGEEEEQNQDKGRRRRRQSTMTQLVNGRLPQSGDDEPEFQPVKRILRRSWSRGKGQKGQQKDKQQKTLTQMVPGLSSFRAVSDEETEEEHEDIEHATDYSNAVAQHFASRGVSQSFTGDHQDEIAEGDDEALPRHPSPPKIVQPAEEFVDDDSEDAYEPTQNVHAPKSRAKRSSRRSNSSVHADTSTITPPTSTPQRPRAARFGLLATPERNRVHEILSSQSPPDLPLSTQTTPATNRFASQGRYEPTHTLQDTPSRRKRVTFLEADEDLARRPSPARKFTGIIQDSEDENVDTDEEDDFVRGQDIGKETQALIRGFDNPQHGKDVGTETQAMIQQIDAACVNVTENDEVDGGTSAELDDQEIIERDAATPQKSIRSSQRQDEEQDQHLEHHRTSSDDSGHLRTENEPHIEAVPPVPLSSDPMLHANTSTSTDNIRASRSRKSRSPVAVKTEVAPMSSPMVIKDESDIEEMDVPTPPHRGNVPPDSAHGEPGDLDGHPIQIPRSPTPTDPKTQTTTRSHTSEAEQQLHSEWLSYSQYPSKPPTSSMHVAQNGSSYQVNPFSDSVTRQPAPPRWSGLLSQATTVDCTQRSPNVTPKKQRDASAHTTPQKVPNSQPITPPSRPPSLVIPSSFPSPTSRSVWGNLSSPVMGSTQDAGFGSVENFTIPPLPPSSSPLFPMDEDME</sequence>
<feature type="compositionally biased region" description="Basic and acidic residues" evidence="1">
    <location>
        <begin position="533"/>
        <end position="564"/>
    </location>
</feature>
<feature type="compositionally biased region" description="Basic residues" evidence="1">
    <location>
        <begin position="118"/>
        <end position="133"/>
    </location>
</feature>
<feature type="compositionally biased region" description="Basic residues" evidence="1">
    <location>
        <begin position="320"/>
        <end position="329"/>
    </location>
</feature>
<feature type="compositionally biased region" description="Polar residues" evidence="1">
    <location>
        <begin position="682"/>
        <end position="720"/>
    </location>
</feature>
<evidence type="ECO:0000313" key="3">
    <source>
        <dbReference type="Proteomes" id="UP000799324"/>
    </source>
</evidence>
<feature type="compositionally biased region" description="Low complexity" evidence="1">
    <location>
        <begin position="372"/>
        <end position="383"/>
    </location>
</feature>
<feature type="compositionally biased region" description="Polar residues" evidence="1">
    <location>
        <begin position="756"/>
        <end position="768"/>
    </location>
</feature>
<feature type="compositionally biased region" description="Basic and acidic residues" evidence="1">
    <location>
        <begin position="100"/>
        <end position="115"/>
    </location>
</feature>
<keyword evidence="3" id="KW-1185">Reference proteome</keyword>
<dbReference type="AlphaFoldDB" id="A0A6A6TDP1"/>
<organism evidence="2 3">
    <name type="scientific">Lophiostoma macrostomum CBS 122681</name>
    <dbReference type="NCBI Taxonomy" id="1314788"/>
    <lineage>
        <taxon>Eukaryota</taxon>
        <taxon>Fungi</taxon>
        <taxon>Dikarya</taxon>
        <taxon>Ascomycota</taxon>
        <taxon>Pezizomycotina</taxon>
        <taxon>Dothideomycetes</taxon>
        <taxon>Pleosporomycetidae</taxon>
        <taxon>Pleosporales</taxon>
        <taxon>Lophiostomataceae</taxon>
        <taxon>Lophiostoma</taxon>
    </lineage>
</organism>
<feature type="compositionally biased region" description="Polar residues" evidence="1">
    <location>
        <begin position="730"/>
        <end position="748"/>
    </location>
</feature>
<feature type="compositionally biased region" description="Acidic residues" evidence="1">
    <location>
        <begin position="500"/>
        <end position="516"/>
    </location>
</feature>
<dbReference type="Proteomes" id="UP000799324">
    <property type="component" value="Unassembled WGS sequence"/>
</dbReference>
<feature type="compositionally biased region" description="Polar residues" evidence="1">
    <location>
        <begin position="580"/>
        <end position="591"/>
    </location>
</feature>
<feature type="compositionally biased region" description="Basic residues" evidence="1">
    <location>
        <begin position="198"/>
        <end position="209"/>
    </location>
</feature>
<proteinExistence type="predicted"/>
<feature type="compositionally biased region" description="Polar residues" evidence="1">
    <location>
        <begin position="783"/>
        <end position="806"/>
    </location>
</feature>
<feature type="compositionally biased region" description="Acidic residues" evidence="1">
    <location>
        <begin position="301"/>
        <end position="311"/>
    </location>
</feature>
<feature type="region of interest" description="Disordered" evidence="1">
    <location>
        <begin position="499"/>
        <end position="835"/>
    </location>
</feature>
<feature type="region of interest" description="Disordered" evidence="1">
    <location>
        <begin position="371"/>
        <end position="485"/>
    </location>
</feature>
<feature type="compositionally biased region" description="Low complexity" evidence="1">
    <location>
        <begin position="330"/>
        <end position="349"/>
    </location>
</feature>
<reference evidence="2" key="1">
    <citation type="journal article" date="2020" name="Stud. Mycol.">
        <title>101 Dothideomycetes genomes: a test case for predicting lifestyles and emergence of pathogens.</title>
        <authorList>
            <person name="Haridas S."/>
            <person name="Albert R."/>
            <person name="Binder M."/>
            <person name="Bloem J."/>
            <person name="Labutti K."/>
            <person name="Salamov A."/>
            <person name="Andreopoulos B."/>
            <person name="Baker S."/>
            <person name="Barry K."/>
            <person name="Bills G."/>
            <person name="Bluhm B."/>
            <person name="Cannon C."/>
            <person name="Castanera R."/>
            <person name="Culley D."/>
            <person name="Daum C."/>
            <person name="Ezra D."/>
            <person name="Gonzalez J."/>
            <person name="Henrissat B."/>
            <person name="Kuo A."/>
            <person name="Liang C."/>
            <person name="Lipzen A."/>
            <person name="Lutzoni F."/>
            <person name="Magnuson J."/>
            <person name="Mondo S."/>
            <person name="Nolan M."/>
            <person name="Ohm R."/>
            <person name="Pangilinan J."/>
            <person name="Park H.-J."/>
            <person name="Ramirez L."/>
            <person name="Alfaro M."/>
            <person name="Sun H."/>
            <person name="Tritt A."/>
            <person name="Yoshinaga Y."/>
            <person name="Zwiers L.-H."/>
            <person name="Turgeon B."/>
            <person name="Goodwin S."/>
            <person name="Spatafora J."/>
            <person name="Crous P."/>
            <person name="Grigoriev I."/>
        </authorList>
    </citation>
    <scope>NUCLEOTIDE SEQUENCE</scope>
    <source>
        <strain evidence="2">CBS 122681</strain>
    </source>
</reference>
<name>A0A6A6TDP1_9PLEO</name>
<feature type="compositionally biased region" description="Basic and acidic residues" evidence="1">
    <location>
        <begin position="641"/>
        <end position="650"/>
    </location>
</feature>
<evidence type="ECO:0000313" key="2">
    <source>
        <dbReference type="EMBL" id="KAF2657950.1"/>
    </source>
</evidence>
<feature type="compositionally biased region" description="Basic residues" evidence="1">
    <location>
        <begin position="22"/>
        <end position="35"/>
    </location>
</feature>
<evidence type="ECO:0000256" key="1">
    <source>
        <dbReference type="SAM" id="MobiDB-lite"/>
    </source>
</evidence>
<gene>
    <name evidence="2" type="ORF">K491DRAFT_308968</name>
</gene>
<feature type="compositionally biased region" description="Basic and acidic residues" evidence="1">
    <location>
        <begin position="36"/>
        <end position="57"/>
    </location>
</feature>
<protein>
    <submittedName>
        <fullName evidence="2">Uncharacterized protein</fullName>
    </submittedName>
</protein>
<feature type="region of interest" description="Disordered" evidence="1">
    <location>
        <begin position="22"/>
        <end position="356"/>
    </location>
</feature>
<feature type="compositionally biased region" description="Acidic residues" evidence="1">
    <location>
        <begin position="440"/>
        <end position="453"/>
    </location>
</feature>